<dbReference type="PROSITE" id="PS51720">
    <property type="entry name" value="G_AIG1"/>
    <property type="match status" value="1"/>
</dbReference>
<evidence type="ECO:0000256" key="6">
    <source>
        <dbReference type="ARBA" id="ARBA00022692"/>
    </source>
</evidence>
<evidence type="ECO:0000256" key="15">
    <source>
        <dbReference type="ARBA" id="ARBA00023136"/>
    </source>
</evidence>
<evidence type="ECO:0000256" key="9">
    <source>
        <dbReference type="ARBA" id="ARBA00022801"/>
    </source>
</evidence>
<keyword evidence="14" id="KW-0342">GTP-binding</keyword>
<keyword evidence="6" id="KW-0812">Transmembrane</keyword>
<accession>M3TDD0</accession>
<evidence type="ECO:0000313" key="19">
    <source>
        <dbReference type="Proteomes" id="UP000030781"/>
    </source>
</evidence>
<sequence length="289" mass="33156">MSTGDSKEAKMVLIGGIGDGKSSLGNFILKTTKFDVSNSSAPKTQETIGYNGEGDRKNVFVIDTPGVQDSSEMNENQLNQMVDYIKEQTGVQAIVIVLDFNKEVLSDNVKRLLKLICNVFPTEGFWEHVCVVWSKCLYSMSENELERQIKIKKEKLLPELKKLIKDTTRDEEDIEFPMYFVDCVPVEGSNNSRSENEIKKLLTWGYYLTPINKKRNTKRIIKYKNIDIETKDITSVEEANNKEVKIKTEHKTREKRTGFDGEITYTEWKTESTDYKTESRPSSSWCVVV</sequence>
<keyword evidence="11" id="KW-0460">Magnesium</keyword>
<organism evidence="18 19">
    <name type="scientific">Entamoeba histolytica HM-1:IMSS-B</name>
    <dbReference type="NCBI Taxonomy" id="885319"/>
    <lineage>
        <taxon>Eukaryota</taxon>
        <taxon>Amoebozoa</taxon>
        <taxon>Evosea</taxon>
        <taxon>Archamoebae</taxon>
        <taxon>Mastigamoebida</taxon>
        <taxon>Entamoebidae</taxon>
        <taxon>Entamoeba</taxon>
    </lineage>
</organism>
<dbReference type="InterPro" id="IPR027417">
    <property type="entry name" value="P-loop_NTPase"/>
</dbReference>
<evidence type="ECO:0000256" key="10">
    <source>
        <dbReference type="ARBA" id="ARBA00022805"/>
    </source>
</evidence>
<keyword evidence="12" id="KW-0653">Protein transport</keyword>
<keyword evidence="9" id="KW-0378">Hydrolase</keyword>
<dbReference type="GO" id="GO:0005525">
    <property type="term" value="F:GTP binding"/>
    <property type="evidence" value="ECO:0007669"/>
    <property type="project" value="UniProtKB-KW"/>
</dbReference>
<dbReference type="Proteomes" id="UP000030781">
    <property type="component" value="Unassembled WGS sequence"/>
</dbReference>
<dbReference type="GO" id="GO:0046872">
    <property type="term" value="F:metal ion binding"/>
    <property type="evidence" value="ECO:0007669"/>
    <property type="project" value="UniProtKB-KW"/>
</dbReference>
<dbReference type="Gene3D" id="3.40.50.300">
    <property type="entry name" value="P-loop containing nucleotide triphosphate hydrolases"/>
    <property type="match status" value="1"/>
</dbReference>
<evidence type="ECO:0000256" key="8">
    <source>
        <dbReference type="ARBA" id="ARBA00022741"/>
    </source>
</evidence>
<keyword evidence="13" id="KW-1133">Transmembrane helix</keyword>
<dbReference type="AlphaFoldDB" id="M3TDD0"/>
<evidence type="ECO:0000256" key="13">
    <source>
        <dbReference type="ARBA" id="ARBA00022989"/>
    </source>
</evidence>
<evidence type="ECO:0000259" key="17">
    <source>
        <dbReference type="PROSITE" id="PS51720"/>
    </source>
</evidence>
<keyword evidence="3" id="KW-0813">Transport</keyword>
<evidence type="ECO:0000256" key="4">
    <source>
        <dbReference type="ARBA" id="ARBA00022528"/>
    </source>
</evidence>
<evidence type="ECO:0000256" key="2">
    <source>
        <dbReference type="ARBA" id="ARBA00004167"/>
    </source>
</evidence>
<proteinExistence type="predicted"/>
<keyword evidence="15" id="KW-0472">Membrane</keyword>
<evidence type="ECO:0000256" key="11">
    <source>
        <dbReference type="ARBA" id="ARBA00022842"/>
    </source>
</evidence>
<dbReference type="FunFam" id="3.40.50.300:FF:001252">
    <property type="entry name" value="AIG1 family protein"/>
    <property type="match status" value="1"/>
</dbReference>
<reference evidence="18 19" key="1">
    <citation type="submission" date="2013-01" db="EMBL/GenBank/DDBJ databases">
        <authorList>
            <person name="Hannick L."/>
            <person name="Zafar N."/>
            <person name="Lorenzi H."/>
            <person name="Ali I.A."/>
            <person name="Petri W.P."/>
            <person name="Caler E."/>
        </authorList>
    </citation>
    <scope>NUCLEOTIDE SEQUENCE [LARGE SCALE GENOMIC DNA]</scope>
    <source>
        <strain evidence="19">HM3:IMSS-B</strain>
    </source>
</reference>
<feature type="domain" description="AIG1-type G" evidence="17">
    <location>
        <begin position="6"/>
        <end position="229"/>
    </location>
</feature>
<dbReference type="GO" id="GO:0016787">
    <property type="term" value="F:hydrolase activity"/>
    <property type="evidence" value="ECO:0007669"/>
    <property type="project" value="UniProtKB-KW"/>
</dbReference>
<evidence type="ECO:0000256" key="5">
    <source>
        <dbReference type="ARBA" id="ARBA00022640"/>
    </source>
</evidence>
<dbReference type="GO" id="GO:0016020">
    <property type="term" value="C:membrane"/>
    <property type="evidence" value="ECO:0007669"/>
    <property type="project" value="UniProtKB-SubCell"/>
</dbReference>
<gene>
    <name evidence="18" type="ORF">EHI8A_227550</name>
</gene>
<dbReference type="PANTHER" id="PTHR10903:SF135">
    <property type="entry name" value="TRANSLOCASE OF CHLOROPLAST 120, CHLOROPLASTIC-RELATED"/>
    <property type="match status" value="1"/>
</dbReference>
<protein>
    <submittedName>
        <fullName evidence="18">AIG1 family protein, putative</fullName>
    </submittedName>
</protein>
<evidence type="ECO:0000256" key="14">
    <source>
        <dbReference type="ARBA" id="ARBA00023134"/>
    </source>
</evidence>
<evidence type="ECO:0000256" key="7">
    <source>
        <dbReference type="ARBA" id="ARBA00022723"/>
    </source>
</evidence>
<keyword evidence="10" id="KW-1002">Plastid outer membrane</keyword>
<comment type="cofactor">
    <cofactor evidence="1">
        <name>Mg(2+)</name>
        <dbReference type="ChEBI" id="CHEBI:18420"/>
    </cofactor>
</comment>
<dbReference type="EMBL" id="KB611340">
    <property type="protein sequence ID" value="EMH73248.1"/>
    <property type="molecule type" value="Genomic_DNA"/>
</dbReference>
<keyword evidence="8" id="KW-0547">Nucleotide-binding</keyword>
<dbReference type="Pfam" id="PF04548">
    <property type="entry name" value="AIG1"/>
    <property type="match status" value="1"/>
</dbReference>
<dbReference type="InterPro" id="IPR006703">
    <property type="entry name" value="G_AIG1"/>
</dbReference>
<keyword evidence="7" id="KW-0479">Metal-binding</keyword>
<evidence type="ECO:0000256" key="3">
    <source>
        <dbReference type="ARBA" id="ARBA00022448"/>
    </source>
</evidence>
<name>M3TDD0_ENTH1</name>
<dbReference type="PANTHER" id="PTHR10903">
    <property type="entry name" value="GTPASE, IMAP FAMILY MEMBER-RELATED"/>
    <property type="match status" value="1"/>
</dbReference>
<keyword evidence="4" id="KW-0150">Chloroplast</keyword>
<evidence type="ECO:0000256" key="12">
    <source>
        <dbReference type="ARBA" id="ARBA00022927"/>
    </source>
</evidence>
<dbReference type="GO" id="GO:0015031">
    <property type="term" value="P:protein transport"/>
    <property type="evidence" value="ECO:0007669"/>
    <property type="project" value="UniProtKB-KW"/>
</dbReference>
<dbReference type="VEuPathDB" id="AmoebaDB:EHI8A_227550"/>
<evidence type="ECO:0000313" key="18">
    <source>
        <dbReference type="EMBL" id="EMH73248.1"/>
    </source>
</evidence>
<dbReference type="OrthoDB" id="32281at2759"/>
<keyword evidence="5" id="KW-0934">Plastid</keyword>
<evidence type="ECO:0000256" key="16">
    <source>
        <dbReference type="ARBA" id="ARBA00024013"/>
    </source>
</evidence>
<dbReference type="SUPFAM" id="SSF52540">
    <property type="entry name" value="P-loop containing nucleoside triphosphate hydrolases"/>
    <property type="match status" value="1"/>
</dbReference>
<evidence type="ECO:0000256" key="1">
    <source>
        <dbReference type="ARBA" id="ARBA00001946"/>
    </source>
</evidence>
<dbReference type="InterPro" id="IPR045058">
    <property type="entry name" value="GIMA/IAN/Toc"/>
</dbReference>
<comment type="subcellular location">
    <subcellularLocation>
        <location evidence="2">Membrane</location>
        <topology evidence="2">Single-pass membrane protein</topology>
    </subcellularLocation>
    <subcellularLocation>
        <location evidence="16">Plastid</location>
        <location evidence="16">Chloroplast outer membrane</location>
    </subcellularLocation>
</comment>